<dbReference type="HOGENOM" id="CLU_3160069_0_0_1"/>
<gene>
    <name evidence="1" type="ORF">FFUJ_00023</name>
</gene>
<accession>S0DPK9</accession>
<dbReference type="Proteomes" id="UP000016800">
    <property type="component" value="Chromosome I"/>
</dbReference>
<sequence length="48" mass="5039">MYGIRDSRNIILILAILGSTPGSIVAGLPVTPNKDIKGNVEQSKSSTL</sequence>
<keyword evidence="2" id="KW-1185">Reference proteome</keyword>
<organism evidence="1 2">
    <name type="scientific">Gibberella fujikuroi (strain CBS 195.34 / IMI 58289 / NRRL A-6831)</name>
    <name type="common">Bakanae and foot rot disease fungus</name>
    <name type="synonym">Fusarium fujikuroi</name>
    <dbReference type="NCBI Taxonomy" id="1279085"/>
    <lineage>
        <taxon>Eukaryota</taxon>
        <taxon>Fungi</taxon>
        <taxon>Dikarya</taxon>
        <taxon>Ascomycota</taxon>
        <taxon>Pezizomycotina</taxon>
        <taxon>Sordariomycetes</taxon>
        <taxon>Hypocreomycetidae</taxon>
        <taxon>Hypocreales</taxon>
        <taxon>Nectriaceae</taxon>
        <taxon>Fusarium</taxon>
        <taxon>Fusarium fujikuroi species complex</taxon>
    </lineage>
</organism>
<dbReference type="AlphaFoldDB" id="S0DPK9"/>
<evidence type="ECO:0000313" key="2">
    <source>
        <dbReference type="Proteomes" id="UP000016800"/>
    </source>
</evidence>
<protein>
    <submittedName>
        <fullName evidence="1">Uncharacterized protein</fullName>
    </submittedName>
</protein>
<reference evidence="2" key="1">
    <citation type="journal article" date="2013" name="PLoS Pathog.">
        <title>Deciphering the cryptic genome: genome-wide analyses of the rice pathogen Fusarium fujikuroi reveal complex regulation of secondary metabolism and novel metabolites.</title>
        <authorList>
            <person name="Wiemann P."/>
            <person name="Sieber C.M."/>
            <person name="von Bargen K.W."/>
            <person name="Studt L."/>
            <person name="Niehaus E.M."/>
            <person name="Espino J.J."/>
            <person name="Huss K."/>
            <person name="Michielse C.B."/>
            <person name="Albermann S."/>
            <person name="Wagner D."/>
            <person name="Bergner S.V."/>
            <person name="Connolly L.R."/>
            <person name="Fischer A."/>
            <person name="Reuter G."/>
            <person name="Kleigrewe K."/>
            <person name="Bald T."/>
            <person name="Wingfield B.D."/>
            <person name="Ophir R."/>
            <person name="Freeman S."/>
            <person name="Hippler M."/>
            <person name="Smith K.M."/>
            <person name="Brown D.W."/>
            <person name="Proctor R.H."/>
            <person name="Munsterkotter M."/>
            <person name="Freitag M."/>
            <person name="Humpf H.U."/>
            <person name="Guldener U."/>
            <person name="Tudzynski B."/>
        </authorList>
    </citation>
    <scope>NUCLEOTIDE SEQUENCE [LARGE SCALE GENOMIC DNA]</scope>
    <source>
        <strain evidence="2">CBS 195.34 / IMI 58289 / NRRL A-6831</strain>
    </source>
</reference>
<dbReference type="GeneID" id="35393508"/>
<dbReference type="VEuPathDB" id="FungiDB:FFUJ_00023"/>
<dbReference type="RefSeq" id="XP_023425423.1">
    <property type="nucleotide sequence ID" value="XM_023573757.1"/>
</dbReference>
<dbReference type="EMBL" id="HF679023">
    <property type="protein sequence ID" value="CCT63342.1"/>
    <property type="molecule type" value="Genomic_DNA"/>
</dbReference>
<name>S0DPK9_GIBF5</name>
<proteinExistence type="predicted"/>
<evidence type="ECO:0000313" key="1">
    <source>
        <dbReference type="EMBL" id="CCT63342.1"/>
    </source>
</evidence>